<dbReference type="AlphaFoldDB" id="A0AAV5IAZ6"/>
<name>A0AAV5IAZ6_9ROSI</name>
<organism evidence="1 2">
    <name type="scientific">Rubroshorea leprosula</name>
    <dbReference type="NCBI Taxonomy" id="152421"/>
    <lineage>
        <taxon>Eukaryota</taxon>
        <taxon>Viridiplantae</taxon>
        <taxon>Streptophyta</taxon>
        <taxon>Embryophyta</taxon>
        <taxon>Tracheophyta</taxon>
        <taxon>Spermatophyta</taxon>
        <taxon>Magnoliopsida</taxon>
        <taxon>eudicotyledons</taxon>
        <taxon>Gunneridae</taxon>
        <taxon>Pentapetalae</taxon>
        <taxon>rosids</taxon>
        <taxon>malvids</taxon>
        <taxon>Malvales</taxon>
        <taxon>Dipterocarpaceae</taxon>
        <taxon>Rubroshorea</taxon>
    </lineage>
</organism>
<gene>
    <name evidence="1" type="ORF">SLEP1_g8258</name>
</gene>
<sequence length="51" mass="5839">MWCFSNELGYLVCFSPVPENIVVRPPLGSNPATNDWIPNVEENQVSRWDCN</sequence>
<evidence type="ECO:0000313" key="2">
    <source>
        <dbReference type="Proteomes" id="UP001054252"/>
    </source>
</evidence>
<comment type="caution">
    <text evidence="1">The sequence shown here is derived from an EMBL/GenBank/DDBJ whole genome shotgun (WGS) entry which is preliminary data.</text>
</comment>
<reference evidence="1 2" key="1">
    <citation type="journal article" date="2021" name="Commun. Biol.">
        <title>The genome of Shorea leprosula (Dipterocarpaceae) highlights the ecological relevance of drought in aseasonal tropical rainforests.</title>
        <authorList>
            <person name="Ng K.K.S."/>
            <person name="Kobayashi M.J."/>
            <person name="Fawcett J.A."/>
            <person name="Hatakeyama M."/>
            <person name="Paape T."/>
            <person name="Ng C.H."/>
            <person name="Ang C.C."/>
            <person name="Tnah L.H."/>
            <person name="Lee C.T."/>
            <person name="Nishiyama T."/>
            <person name="Sese J."/>
            <person name="O'Brien M.J."/>
            <person name="Copetti D."/>
            <person name="Mohd Noor M.I."/>
            <person name="Ong R.C."/>
            <person name="Putra M."/>
            <person name="Sireger I.Z."/>
            <person name="Indrioko S."/>
            <person name="Kosugi Y."/>
            <person name="Izuno A."/>
            <person name="Isagi Y."/>
            <person name="Lee S.L."/>
            <person name="Shimizu K.K."/>
        </authorList>
    </citation>
    <scope>NUCLEOTIDE SEQUENCE [LARGE SCALE GENOMIC DNA]</scope>
    <source>
        <strain evidence="1">214</strain>
    </source>
</reference>
<proteinExistence type="predicted"/>
<accession>A0AAV5IAZ6</accession>
<dbReference type="Proteomes" id="UP001054252">
    <property type="component" value="Unassembled WGS sequence"/>
</dbReference>
<keyword evidence="2" id="KW-1185">Reference proteome</keyword>
<evidence type="ECO:0000313" key="1">
    <source>
        <dbReference type="EMBL" id="GKU94821.1"/>
    </source>
</evidence>
<protein>
    <submittedName>
        <fullName evidence="1">Uncharacterized protein</fullName>
    </submittedName>
</protein>
<dbReference type="EMBL" id="BPVZ01000008">
    <property type="protein sequence ID" value="GKU94821.1"/>
    <property type="molecule type" value="Genomic_DNA"/>
</dbReference>